<feature type="compositionally biased region" description="Basic residues" evidence="7">
    <location>
        <begin position="25"/>
        <end position="37"/>
    </location>
</feature>
<protein>
    <recommendedName>
        <fullName evidence="6">Nuclear transcription factor Y subunit</fullName>
    </recommendedName>
</protein>
<dbReference type="Proteomes" id="UP001295684">
    <property type="component" value="Unassembled WGS sequence"/>
</dbReference>
<feature type="region of interest" description="Disordered" evidence="7">
    <location>
        <begin position="160"/>
        <end position="239"/>
    </location>
</feature>
<feature type="compositionally biased region" description="Polar residues" evidence="7">
    <location>
        <begin position="62"/>
        <end position="75"/>
    </location>
</feature>
<evidence type="ECO:0000256" key="2">
    <source>
        <dbReference type="ARBA" id="ARBA00023015"/>
    </source>
</evidence>
<evidence type="ECO:0000313" key="8">
    <source>
        <dbReference type="EMBL" id="CAI2377084.1"/>
    </source>
</evidence>
<comment type="subcellular location">
    <subcellularLocation>
        <location evidence="1 6">Nucleus</location>
    </subcellularLocation>
</comment>
<dbReference type="GO" id="GO:0005634">
    <property type="term" value="C:nucleus"/>
    <property type="evidence" value="ECO:0007669"/>
    <property type="project" value="UniProtKB-SubCell"/>
</dbReference>
<comment type="caution">
    <text evidence="8">The sequence shown here is derived from an EMBL/GenBank/DDBJ whole genome shotgun (WGS) entry which is preliminary data.</text>
</comment>
<sequence>MSSTKKKSVFKSASKIQSTIEHFAKKVKSSKKRKEKAARKAIEESKENEVNDASELEPETMAHSTTPPKNPSPVSSFLPPRPDFLPPVMQSELMYSNPLNLHPMSGTSSQEMLASCLYYKHMYHTSLMAAKGKLPLQPRSLDEPPIYVNRKQYKRIKILREKRQKREQREEQEAPKNKNSQCKIKYESRVKHANRRPRDRNGRFYKKGEAPGEKPEESSQKDREKLSEKSKDITKTSNE</sequence>
<gene>
    <name evidence="8" type="ORF">ECRASSUSDP1_LOCUS18465</name>
</gene>
<reference evidence="8" key="1">
    <citation type="submission" date="2023-07" db="EMBL/GenBank/DDBJ databases">
        <authorList>
            <consortium name="AG Swart"/>
            <person name="Singh M."/>
            <person name="Singh A."/>
            <person name="Seah K."/>
            <person name="Emmerich C."/>
        </authorList>
    </citation>
    <scope>NUCLEOTIDE SEQUENCE</scope>
    <source>
        <strain evidence="8">DP1</strain>
    </source>
</reference>
<feature type="compositionally biased region" description="Basic and acidic residues" evidence="7">
    <location>
        <begin position="167"/>
        <end position="176"/>
    </location>
</feature>
<dbReference type="GO" id="GO:0003677">
    <property type="term" value="F:DNA binding"/>
    <property type="evidence" value="ECO:0007669"/>
    <property type="project" value="UniProtKB-KW"/>
</dbReference>
<dbReference type="AlphaFoldDB" id="A0AAD1XQR9"/>
<dbReference type="GO" id="GO:0003700">
    <property type="term" value="F:DNA-binding transcription factor activity"/>
    <property type="evidence" value="ECO:0007669"/>
    <property type="project" value="UniProtKB-UniRule"/>
</dbReference>
<keyword evidence="5 6" id="KW-0539">Nucleus</keyword>
<proteinExistence type="inferred from homology"/>
<accession>A0AAD1XQR9</accession>
<dbReference type="PRINTS" id="PR00616">
    <property type="entry name" value="CCAATSUBUNTB"/>
</dbReference>
<keyword evidence="2 6" id="KW-0805">Transcription regulation</keyword>
<evidence type="ECO:0000256" key="3">
    <source>
        <dbReference type="ARBA" id="ARBA00023125"/>
    </source>
</evidence>
<comment type="similarity">
    <text evidence="6">Belongs to the NFYA/HAP2 subunit family.</text>
</comment>
<dbReference type="PANTHER" id="PTHR12632">
    <property type="entry name" value="TRANSCRIPTION FACTOR NF-Y ALPHA-RELATED"/>
    <property type="match status" value="1"/>
</dbReference>
<feature type="region of interest" description="Disordered" evidence="7">
    <location>
        <begin position="21"/>
        <end position="81"/>
    </location>
</feature>
<dbReference type="EMBL" id="CAMPGE010018690">
    <property type="protein sequence ID" value="CAI2377084.1"/>
    <property type="molecule type" value="Genomic_DNA"/>
</dbReference>
<dbReference type="Pfam" id="PF02045">
    <property type="entry name" value="CBFB_NFYA"/>
    <property type="match status" value="1"/>
</dbReference>
<organism evidence="8 9">
    <name type="scientific">Euplotes crassus</name>
    <dbReference type="NCBI Taxonomy" id="5936"/>
    <lineage>
        <taxon>Eukaryota</taxon>
        <taxon>Sar</taxon>
        <taxon>Alveolata</taxon>
        <taxon>Ciliophora</taxon>
        <taxon>Intramacronucleata</taxon>
        <taxon>Spirotrichea</taxon>
        <taxon>Hypotrichia</taxon>
        <taxon>Euplotida</taxon>
        <taxon>Euplotidae</taxon>
        <taxon>Moneuplotes</taxon>
    </lineage>
</organism>
<feature type="compositionally biased region" description="Basic and acidic residues" evidence="7">
    <location>
        <begin position="199"/>
        <end position="239"/>
    </location>
</feature>
<evidence type="ECO:0000313" key="9">
    <source>
        <dbReference type="Proteomes" id="UP001295684"/>
    </source>
</evidence>
<dbReference type="PROSITE" id="PS51152">
    <property type="entry name" value="NFYA_HAP2_2"/>
    <property type="match status" value="1"/>
</dbReference>
<keyword evidence="9" id="KW-1185">Reference proteome</keyword>
<keyword evidence="4 6" id="KW-0804">Transcription</keyword>
<comment type="function">
    <text evidence="6">Component of the sequence-specific heterotrimeric transcription factor (NF-Y) which specifically recognizes a 5'-CCAAT-3' box motif found in the promoters of its target genes.</text>
</comment>
<keyword evidence="3 6" id="KW-0238">DNA-binding</keyword>
<feature type="compositionally biased region" description="Basic and acidic residues" evidence="7">
    <location>
        <begin position="38"/>
        <end position="49"/>
    </location>
</feature>
<dbReference type="InterPro" id="IPR001289">
    <property type="entry name" value="NFYA"/>
</dbReference>
<evidence type="ECO:0000256" key="7">
    <source>
        <dbReference type="SAM" id="MobiDB-lite"/>
    </source>
</evidence>
<evidence type="ECO:0000256" key="1">
    <source>
        <dbReference type="ARBA" id="ARBA00004123"/>
    </source>
</evidence>
<comment type="subunit">
    <text evidence="6">Heterotrimer.</text>
</comment>
<dbReference type="SMART" id="SM00521">
    <property type="entry name" value="CBF"/>
    <property type="match status" value="1"/>
</dbReference>
<evidence type="ECO:0000256" key="5">
    <source>
        <dbReference type="ARBA" id="ARBA00023242"/>
    </source>
</evidence>
<name>A0AAD1XQR9_EUPCR</name>
<evidence type="ECO:0000256" key="6">
    <source>
        <dbReference type="RuleBase" id="RU367155"/>
    </source>
</evidence>
<dbReference type="Gene3D" id="6.10.250.2430">
    <property type="match status" value="1"/>
</dbReference>
<evidence type="ECO:0000256" key="4">
    <source>
        <dbReference type="ARBA" id="ARBA00023163"/>
    </source>
</evidence>